<accession>A0A068S0D4</accession>
<organism evidence="1 2">
    <name type="scientific">Lichtheimia corymbifera JMRC:FSU:9682</name>
    <dbReference type="NCBI Taxonomy" id="1263082"/>
    <lineage>
        <taxon>Eukaryota</taxon>
        <taxon>Fungi</taxon>
        <taxon>Fungi incertae sedis</taxon>
        <taxon>Mucoromycota</taxon>
        <taxon>Mucoromycotina</taxon>
        <taxon>Mucoromycetes</taxon>
        <taxon>Mucorales</taxon>
        <taxon>Lichtheimiaceae</taxon>
        <taxon>Lichtheimia</taxon>
    </lineage>
</organism>
<protein>
    <submittedName>
        <fullName evidence="1">Uncharacterized protein</fullName>
    </submittedName>
</protein>
<proteinExistence type="predicted"/>
<keyword evidence="2" id="KW-1185">Reference proteome</keyword>
<dbReference type="Proteomes" id="UP000027586">
    <property type="component" value="Unassembled WGS sequence"/>
</dbReference>
<evidence type="ECO:0000313" key="1">
    <source>
        <dbReference type="EMBL" id="CDH55833.1"/>
    </source>
</evidence>
<evidence type="ECO:0000313" key="2">
    <source>
        <dbReference type="Proteomes" id="UP000027586"/>
    </source>
</evidence>
<gene>
    <name evidence="1" type="ORF">LCOR_06941.1</name>
</gene>
<dbReference type="AlphaFoldDB" id="A0A068S0D4"/>
<comment type="caution">
    <text evidence="1">The sequence shown here is derived from an EMBL/GenBank/DDBJ whole genome shotgun (WGS) entry which is preliminary data.</text>
</comment>
<sequence length="72" mass="8034">MLFHVSRSLDVHAYLGLAMSRCILDKLNTTISILHLRTLRLADVDPSVKDVRLFGFTKNGEDISARSLTGYA</sequence>
<dbReference type="VEuPathDB" id="FungiDB:LCOR_06941.1"/>
<name>A0A068S0D4_9FUNG</name>
<reference evidence="1" key="1">
    <citation type="submission" date="2013-08" db="EMBL/GenBank/DDBJ databases">
        <title>Gene expansion shapes genome architecture in the human pathogen Lichtheimia corymbifera: an evolutionary genomics analysis in the ancient terrestrial Mucorales (Mucoromycotina).</title>
        <authorList>
            <person name="Schwartze V.U."/>
            <person name="Winter S."/>
            <person name="Shelest E."/>
            <person name="Marcet-Houben M."/>
            <person name="Horn F."/>
            <person name="Wehner S."/>
            <person name="Hoffmann K."/>
            <person name="Riege K."/>
            <person name="Sammeth M."/>
            <person name="Nowrousian M."/>
            <person name="Valiante V."/>
            <person name="Linde J."/>
            <person name="Jacobsen I.D."/>
            <person name="Marz M."/>
            <person name="Brakhage A.A."/>
            <person name="Gabaldon T."/>
            <person name="Bocker S."/>
            <person name="Voigt K."/>
        </authorList>
    </citation>
    <scope>NUCLEOTIDE SEQUENCE [LARGE SCALE GENOMIC DNA]</scope>
    <source>
        <strain evidence="1">FSU 9682</strain>
    </source>
</reference>
<dbReference type="EMBL" id="CBTN010000033">
    <property type="protein sequence ID" value="CDH55833.1"/>
    <property type="molecule type" value="Genomic_DNA"/>
</dbReference>